<evidence type="ECO:0000256" key="1">
    <source>
        <dbReference type="PIRSR" id="PIRSR640198-1"/>
    </source>
</evidence>
<dbReference type="AlphaFoldDB" id="A0A1Y1RRU4"/>
<evidence type="ECO:0000313" key="4">
    <source>
        <dbReference type="EMBL" id="ORC24314.1"/>
    </source>
</evidence>
<dbReference type="PANTHER" id="PTHR13504">
    <property type="entry name" value="FIDO DOMAIN-CONTAINING PROTEIN DDB_G0283145"/>
    <property type="match status" value="1"/>
</dbReference>
<protein>
    <submittedName>
        <fullName evidence="4">Fic protein</fullName>
    </submittedName>
</protein>
<feature type="domain" description="Fido" evidence="3">
    <location>
        <begin position="137"/>
        <end position="282"/>
    </location>
</feature>
<comment type="caution">
    <text evidence="4">The sequence shown here is derived from an EMBL/GenBank/DDBJ whole genome shotgun (WGS) entry which is preliminary data.</text>
</comment>
<keyword evidence="2" id="KW-0067">ATP-binding</keyword>
<dbReference type="InterPro" id="IPR003812">
    <property type="entry name" value="Fido"/>
</dbReference>
<dbReference type="InterPro" id="IPR036597">
    <property type="entry name" value="Fido-like_dom_sf"/>
</dbReference>
<keyword evidence="2" id="KW-0547">Nucleotide-binding</keyword>
<organism evidence="4 5">
    <name type="scientific">Rothia nasimurium</name>
    <dbReference type="NCBI Taxonomy" id="85336"/>
    <lineage>
        <taxon>Bacteria</taxon>
        <taxon>Bacillati</taxon>
        <taxon>Actinomycetota</taxon>
        <taxon>Actinomycetes</taxon>
        <taxon>Micrococcales</taxon>
        <taxon>Micrococcaceae</taxon>
        <taxon>Rothia</taxon>
    </lineage>
</organism>
<feature type="active site" evidence="1">
    <location>
        <position position="218"/>
    </location>
</feature>
<dbReference type="Gene3D" id="1.10.3290.10">
    <property type="entry name" value="Fido-like domain"/>
    <property type="match status" value="1"/>
</dbReference>
<dbReference type="PROSITE" id="PS51459">
    <property type="entry name" value="FIDO"/>
    <property type="match status" value="1"/>
</dbReference>
<feature type="binding site" evidence="2">
    <location>
        <begin position="222"/>
        <end position="229"/>
    </location>
    <ligand>
        <name>ATP</name>
        <dbReference type="ChEBI" id="CHEBI:30616"/>
    </ligand>
</feature>
<evidence type="ECO:0000313" key="5">
    <source>
        <dbReference type="Proteomes" id="UP000192359"/>
    </source>
</evidence>
<dbReference type="Pfam" id="PF02661">
    <property type="entry name" value="Fic"/>
    <property type="match status" value="1"/>
</dbReference>
<evidence type="ECO:0000259" key="3">
    <source>
        <dbReference type="PROSITE" id="PS51459"/>
    </source>
</evidence>
<reference evidence="4 5" key="1">
    <citation type="submission" date="2016-05" db="EMBL/GenBank/DDBJ databases">
        <title>Draft genome sequence of a porcine commensal Rothia nasimurium.</title>
        <authorList>
            <person name="Gaiser R.A."/>
            <person name="Van Baarlen P."/>
            <person name="Wells J.M."/>
        </authorList>
    </citation>
    <scope>NUCLEOTIDE SEQUENCE [LARGE SCALE GENOMIC DNA]</scope>
    <source>
        <strain evidence="4 5">PT-32</strain>
    </source>
</reference>
<proteinExistence type="predicted"/>
<dbReference type="InterPro" id="IPR040198">
    <property type="entry name" value="Fido_containing"/>
</dbReference>
<name>A0A1Y1RRU4_9MICC</name>
<gene>
    <name evidence="4" type="ORF">A7979_09935</name>
</gene>
<dbReference type="PANTHER" id="PTHR13504:SF38">
    <property type="entry name" value="FIDO DOMAIN-CONTAINING PROTEIN"/>
    <property type="match status" value="1"/>
</dbReference>
<dbReference type="SUPFAM" id="SSF140931">
    <property type="entry name" value="Fic-like"/>
    <property type="match status" value="1"/>
</dbReference>
<dbReference type="Proteomes" id="UP000192359">
    <property type="component" value="Unassembled WGS sequence"/>
</dbReference>
<keyword evidence="5" id="KW-1185">Reference proteome</keyword>
<sequence>MSSSWPKLTYAEHQWNHRDPLASRRSQLRNRGGFRAAVVPFIAERQVSVSPEISALVAEATARMTRFDQEFSQLSHFPFAAVLLRGESATSSQIENLTVNARKLSLASLGAEVGGNAELVARNVTAMKAAIDLAEHLDSAAILTMHRELTQGVQADAGTFRREWVWIGGRSPLTADYVGPAWEQVPALIDDLVAFAARQDLDPTLQAAIAHAQFETIHPFTDGNGRTGRALVSSILRARGVTRSVTVPISSGLLHDIGDYVEALTAYREGDVVPILECFVRSVDAALENARLLAADLEGVEAEILASRSRATEPVRLLARFVCAEPAFTASMLEQHAGVSKATAYRLVDALVEIKILRVEKKVRGQKVWTCPGVLAALDAFAKRAGRREFRG</sequence>
<dbReference type="RefSeq" id="WP_083090786.1">
    <property type="nucleotide sequence ID" value="NZ_LXWF01000005.1"/>
</dbReference>
<accession>A0A1Y1RRU4</accession>
<evidence type="ECO:0000256" key="2">
    <source>
        <dbReference type="PIRSR" id="PIRSR640198-2"/>
    </source>
</evidence>
<dbReference type="GO" id="GO:0005524">
    <property type="term" value="F:ATP binding"/>
    <property type="evidence" value="ECO:0007669"/>
    <property type="project" value="UniProtKB-KW"/>
</dbReference>
<dbReference type="EMBL" id="LXWF01000005">
    <property type="protein sequence ID" value="ORC24314.1"/>
    <property type="molecule type" value="Genomic_DNA"/>
</dbReference>
<dbReference type="OrthoDB" id="9813719at2"/>